<dbReference type="Gene3D" id="1.20.1600.10">
    <property type="entry name" value="Outer membrane efflux proteins (OEP)"/>
    <property type="match status" value="1"/>
</dbReference>
<dbReference type="PROSITE" id="PS51257">
    <property type="entry name" value="PROKAR_LIPOPROTEIN"/>
    <property type="match status" value="1"/>
</dbReference>
<dbReference type="EMBL" id="CP000230">
    <property type="protein sequence ID" value="ABC22852.1"/>
    <property type="molecule type" value="Genomic_DNA"/>
</dbReference>
<feature type="compositionally biased region" description="Low complexity" evidence="3">
    <location>
        <begin position="130"/>
        <end position="141"/>
    </location>
</feature>
<dbReference type="PATRIC" id="fig|269796.9.peg.2141"/>
<gene>
    <name evidence="4" type="ordered locus">Rru_A2052</name>
</gene>
<dbReference type="AlphaFoldDB" id="Q2RSP3"/>
<evidence type="ECO:0000256" key="1">
    <source>
        <dbReference type="ARBA" id="ARBA00007613"/>
    </source>
</evidence>
<evidence type="ECO:0000313" key="5">
    <source>
        <dbReference type="Proteomes" id="UP000001929"/>
    </source>
</evidence>
<sequence length="499" mass="54314">MPRNSLSQRTPIMRSSLMSCVAVLALLGGCSFIPDYQRPAAPVPTAWPDGPAYDQAQAGGETIATLGWREFFRDPALQRLIAQALEHNRDLRSAALTVESARATYRIERADLLPTVNGGTDLTHQRTPRTATQTGKAQTTTNYSANIGTTSYEIDFFGRIRSLEEEALEQYFATEEARRSVQIALIAEVANAYITLLADRTLLQLTEETLNTRIESFNLTQQSFDRGVGTRLDVTQAQTTVETARANRAIYTRYVAQDINALRLLVGDQLDANLLAGTPPLDLGRFFPNVPAGLPSDLLLRRPDILEAEHKLVAANANIGAARAAFWPKISLTGNLGTASASLGDLFSSGSLAWSVGPSLSVPLFDFWRNEATLESAKVQREIAVAAYEKSIQTAFREVADALAAKGTLGDQLRAQQDLVAATQESYALSRNRYDQGIDNYLSTLDSQRSLYAAQQDLISVRANQLTNYITLYKVLGGGSFATSPSELPNPAASVSTFP</sequence>
<dbReference type="HOGENOM" id="CLU_012817_13_3_5"/>
<dbReference type="NCBIfam" id="TIGR01845">
    <property type="entry name" value="outer_NodT"/>
    <property type="match status" value="1"/>
</dbReference>
<keyword evidence="2" id="KW-0812">Transmembrane</keyword>
<name>Q2RSP3_RHORT</name>
<evidence type="ECO:0000256" key="3">
    <source>
        <dbReference type="SAM" id="MobiDB-lite"/>
    </source>
</evidence>
<dbReference type="GO" id="GO:0015562">
    <property type="term" value="F:efflux transmembrane transporter activity"/>
    <property type="evidence" value="ECO:0007669"/>
    <property type="project" value="InterPro"/>
</dbReference>
<organism evidence="4 5">
    <name type="scientific">Rhodospirillum rubrum (strain ATCC 11170 / ATH 1.1.1 / DSM 467 / LMG 4362 / NCIMB 8255 / S1)</name>
    <dbReference type="NCBI Taxonomy" id="269796"/>
    <lineage>
        <taxon>Bacteria</taxon>
        <taxon>Pseudomonadati</taxon>
        <taxon>Pseudomonadota</taxon>
        <taxon>Alphaproteobacteria</taxon>
        <taxon>Rhodospirillales</taxon>
        <taxon>Rhodospirillaceae</taxon>
        <taxon>Rhodospirillum</taxon>
    </lineage>
</organism>
<comment type="subcellular location">
    <subcellularLocation>
        <location evidence="2">Cell membrane</location>
        <topology evidence="2">Lipid-anchor</topology>
    </subcellularLocation>
</comment>
<dbReference type="PhylomeDB" id="Q2RSP3"/>
<dbReference type="SMR" id="Q2RSP3"/>
<comment type="similarity">
    <text evidence="1 2">Belongs to the outer membrane factor (OMF) (TC 1.B.17) family.</text>
</comment>
<keyword evidence="5" id="KW-1185">Reference proteome</keyword>
<dbReference type="InterPro" id="IPR010131">
    <property type="entry name" value="MdtP/NodT-like"/>
</dbReference>
<dbReference type="PANTHER" id="PTHR30203">
    <property type="entry name" value="OUTER MEMBRANE CATION EFFLUX PROTEIN"/>
    <property type="match status" value="1"/>
</dbReference>
<feature type="region of interest" description="Disordered" evidence="3">
    <location>
        <begin position="117"/>
        <end position="142"/>
    </location>
</feature>
<keyword evidence="2 4" id="KW-0449">Lipoprotein</keyword>
<dbReference type="KEGG" id="rru:Rru_A2052"/>
<dbReference type="Gene3D" id="2.20.200.10">
    <property type="entry name" value="Outer membrane efflux proteins (OEP)"/>
    <property type="match status" value="1"/>
</dbReference>
<dbReference type="SUPFAM" id="SSF56954">
    <property type="entry name" value="Outer membrane efflux proteins (OEP)"/>
    <property type="match status" value="1"/>
</dbReference>
<protein>
    <submittedName>
        <fullName evidence="4">RND efflux system, outer membrane lipoprotein, NodT</fullName>
    </submittedName>
</protein>
<dbReference type="InterPro" id="IPR003423">
    <property type="entry name" value="OMP_efflux"/>
</dbReference>
<dbReference type="PANTHER" id="PTHR30203:SF32">
    <property type="entry name" value="CATION EFFLUX SYSTEM PROTEIN CUSC"/>
    <property type="match status" value="1"/>
</dbReference>
<proteinExistence type="inferred from homology"/>
<accession>Q2RSP3</accession>
<keyword evidence="2" id="KW-0472">Membrane</keyword>
<dbReference type="GO" id="GO:0005886">
    <property type="term" value="C:plasma membrane"/>
    <property type="evidence" value="ECO:0007669"/>
    <property type="project" value="UniProtKB-SubCell"/>
</dbReference>
<keyword evidence="2" id="KW-1134">Transmembrane beta strand</keyword>
<dbReference type="Proteomes" id="UP000001929">
    <property type="component" value="Chromosome"/>
</dbReference>
<keyword evidence="2" id="KW-0564">Palmitate</keyword>
<evidence type="ECO:0000313" key="4">
    <source>
        <dbReference type="EMBL" id="ABC22852.1"/>
    </source>
</evidence>
<evidence type="ECO:0000256" key="2">
    <source>
        <dbReference type="RuleBase" id="RU362097"/>
    </source>
</evidence>
<reference evidence="4 5" key="1">
    <citation type="journal article" date="2011" name="Stand. Genomic Sci.">
        <title>Complete genome sequence of Rhodospirillum rubrum type strain (S1).</title>
        <authorList>
            <person name="Munk A.C."/>
            <person name="Copeland A."/>
            <person name="Lucas S."/>
            <person name="Lapidus A."/>
            <person name="Del Rio T.G."/>
            <person name="Barry K."/>
            <person name="Detter J.C."/>
            <person name="Hammon N."/>
            <person name="Israni S."/>
            <person name="Pitluck S."/>
            <person name="Brettin T."/>
            <person name="Bruce D."/>
            <person name="Han C."/>
            <person name="Tapia R."/>
            <person name="Gilna P."/>
            <person name="Schmutz J."/>
            <person name="Larimer F."/>
            <person name="Land M."/>
            <person name="Kyrpides N.C."/>
            <person name="Mavromatis K."/>
            <person name="Richardson P."/>
            <person name="Rohde M."/>
            <person name="Goker M."/>
            <person name="Klenk H.P."/>
            <person name="Zhang Y."/>
            <person name="Roberts G.P."/>
            <person name="Reslewic S."/>
            <person name="Schwartz D.C."/>
        </authorList>
    </citation>
    <scope>NUCLEOTIDE SEQUENCE [LARGE SCALE GENOMIC DNA]</scope>
    <source>
        <strain evidence="5">ATCC 11170 / ATH 1.1.1 / DSM 467 / LMG 4362 / NCIMB 8255 / S1</strain>
    </source>
</reference>
<dbReference type="STRING" id="269796.Rru_A2052"/>
<dbReference type="eggNOG" id="COG1538">
    <property type="taxonomic scope" value="Bacteria"/>
</dbReference>
<dbReference type="EnsemblBacteria" id="ABC22852">
    <property type="protein sequence ID" value="ABC22852"/>
    <property type="gene ID" value="Rru_A2052"/>
</dbReference>
<dbReference type="Pfam" id="PF02321">
    <property type="entry name" value="OEP"/>
    <property type="match status" value="2"/>
</dbReference>